<name>M9LIM9_PAEPP</name>
<comment type="caution">
    <text evidence="1">The sequence shown here is derived from an EMBL/GenBank/DDBJ whole genome shotgun (WGS) entry which is preliminary data.</text>
</comment>
<reference evidence="1 2" key="1">
    <citation type="submission" date="2012-10" db="EMBL/GenBank/DDBJ databases">
        <title>Draft Genome Sequence of Paenibacillus popilliae ATCC 14706T.</title>
        <authorList>
            <person name="Iiyama K."/>
            <person name="Mori K."/>
            <person name="Mon H."/>
            <person name="Chieda Y."/>
            <person name="Lee J.M."/>
            <person name="Kusakabe T."/>
            <person name="Tashiro K."/>
            <person name="Asano S."/>
            <person name="Yasunaga-Aoki C."/>
            <person name="Shimizu S."/>
        </authorList>
    </citation>
    <scope>NUCLEOTIDE SEQUENCE [LARGE SCALE GENOMIC DNA]</scope>
    <source>
        <strain evidence="1 2">ATCC 14706</strain>
    </source>
</reference>
<keyword evidence="2" id="KW-1185">Reference proteome</keyword>
<dbReference type="EMBL" id="BALG01000164">
    <property type="protein sequence ID" value="GAC43005.1"/>
    <property type="molecule type" value="Genomic_DNA"/>
</dbReference>
<dbReference type="AlphaFoldDB" id="M9LIM9"/>
<evidence type="ECO:0000313" key="1">
    <source>
        <dbReference type="EMBL" id="GAC43005.1"/>
    </source>
</evidence>
<dbReference type="RefSeq" id="WP_006286526.1">
    <property type="nucleotide sequence ID" value="NZ_BALG01000164.1"/>
</dbReference>
<evidence type="ECO:0000313" key="2">
    <source>
        <dbReference type="Proteomes" id="UP000029453"/>
    </source>
</evidence>
<organism evidence="1 2">
    <name type="scientific">Paenibacillus popilliae ATCC 14706</name>
    <dbReference type="NCBI Taxonomy" id="1212764"/>
    <lineage>
        <taxon>Bacteria</taxon>
        <taxon>Bacillati</taxon>
        <taxon>Bacillota</taxon>
        <taxon>Bacilli</taxon>
        <taxon>Bacillales</taxon>
        <taxon>Paenibacillaceae</taxon>
        <taxon>Paenibacillus</taxon>
    </lineage>
</organism>
<dbReference type="Proteomes" id="UP000029453">
    <property type="component" value="Unassembled WGS sequence"/>
</dbReference>
<proteinExistence type="predicted"/>
<accession>M9LIM9</accession>
<gene>
    <name evidence="1" type="ORF">PPOP_2368</name>
</gene>
<protein>
    <submittedName>
        <fullName evidence="1">Uncharacterized protein conserved in bacteria</fullName>
    </submittedName>
</protein>
<sequence length="67" mass="7626">MENIIKEITIKGGRKVAVNDWVELVYSEHEEYVGQTVKVVDIRGTNVRVNTDDGNVFWTDVDNLSLC</sequence>